<dbReference type="InterPro" id="IPR036390">
    <property type="entry name" value="WH_DNA-bd_sf"/>
</dbReference>
<comment type="caution">
    <text evidence="6">The sequence shown here is derived from an EMBL/GenBank/DDBJ whole genome shotgun (WGS) entry which is preliminary data.</text>
</comment>
<dbReference type="Pfam" id="PF03466">
    <property type="entry name" value="LysR_substrate"/>
    <property type="match status" value="1"/>
</dbReference>
<dbReference type="Proteomes" id="UP001526246">
    <property type="component" value="Unassembled WGS sequence"/>
</dbReference>
<name>A0ABT3JCE3_9SPHN</name>
<evidence type="ECO:0000313" key="7">
    <source>
        <dbReference type="Proteomes" id="UP001526246"/>
    </source>
</evidence>
<dbReference type="PROSITE" id="PS50931">
    <property type="entry name" value="HTH_LYSR"/>
    <property type="match status" value="1"/>
</dbReference>
<gene>
    <name evidence="6" type="ORF">OMW55_02830</name>
</gene>
<dbReference type="Gene3D" id="1.10.10.10">
    <property type="entry name" value="Winged helix-like DNA-binding domain superfamily/Winged helix DNA-binding domain"/>
    <property type="match status" value="1"/>
</dbReference>
<dbReference type="InterPro" id="IPR000847">
    <property type="entry name" value="LysR_HTH_N"/>
</dbReference>
<comment type="similarity">
    <text evidence="1">Belongs to the LysR transcriptional regulatory family.</text>
</comment>
<dbReference type="InterPro" id="IPR005119">
    <property type="entry name" value="LysR_subst-bd"/>
</dbReference>
<evidence type="ECO:0000256" key="1">
    <source>
        <dbReference type="ARBA" id="ARBA00009437"/>
    </source>
</evidence>
<dbReference type="PANTHER" id="PTHR30579:SF7">
    <property type="entry name" value="HTH-TYPE TRANSCRIPTIONAL REGULATOR LRHA-RELATED"/>
    <property type="match status" value="1"/>
</dbReference>
<evidence type="ECO:0000256" key="2">
    <source>
        <dbReference type="ARBA" id="ARBA00023015"/>
    </source>
</evidence>
<organism evidence="6 7">
    <name type="scientific">Sphingomonas arvum</name>
    <dbReference type="NCBI Taxonomy" id="2992113"/>
    <lineage>
        <taxon>Bacteria</taxon>
        <taxon>Pseudomonadati</taxon>
        <taxon>Pseudomonadota</taxon>
        <taxon>Alphaproteobacteria</taxon>
        <taxon>Sphingomonadales</taxon>
        <taxon>Sphingomonadaceae</taxon>
        <taxon>Sphingomonas</taxon>
    </lineage>
</organism>
<sequence>MATIDGVNGLMNRNLDLDLLRCFSVIAAEGSFTKAGERLGRTQSTISLQVKRLEEQLGLSLFDRTSRSLALTPDGDRLLGPARELLRLHDVTLAKITEPDFSGVVRLGVPEDFATAHLPQVLAAFAEAHPLVDLEVTCDLTLNLLERFRAGDFDLVLVKREPKGSGGGARVWREALLWVARPSFPIREIDPLPLVVSPTPCVYRKRACDALNAIGRRWRVAYTSTSLAGAQSAVRAGLGITVLPQNMIPAGLEPVSPAAMLPALHDTEVALLVAHAPAEPARRLAQHIRDALSH</sequence>
<dbReference type="SUPFAM" id="SSF53850">
    <property type="entry name" value="Periplasmic binding protein-like II"/>
    <property type="match status" value="1"/>
</dbReference>
<dbReference type="Pfam" id="PF00126">
    <property type="entry name" value="HTH_1"/>
    <property type="match status" value="1"/>
</dbReference>
<reference evidence="6 7" key="1">
    <citation type="submission" date="2022-10" db="EMBL/GenBank/DDBJ databases">
        <title>Sphingomonas sp.</title>
        <authorList>
            <person name="Jin C."/>
        </authorList>
    </citation>
    <scope>NUCLEOTIDE SEQUENCE [LARGE SCALE GENOMIC DNA]</scope>
    <source>
        <strain evidence="6 7">BN140010</strain>
    </source>
</reference>
<feature type="domain" description="HTH lysR-type" evidence="5">
    <location>
        <begin position="15"/>
        <end position="72"/>
    </location>
</feature>
<evidence type="ECO:0000313" key="6">
    <source>
        <dbReference type="EMBL" id="MCW3796742.1"/>
    </source>
</evidence>
<protein>
    <submittedName>
        <fullName evidence="6">LysR substrate-binding domain-containing protein</fullName>
    </submittedName>
</protein>
<evidence type="ECO:0000256" key="3">
    <source>
        <dbReference type="ARBA" id="ARBA00023125"/>
    </source>
</evidence>
<keyword evidence="7" id="KW-1185">Reference proteome</keyword>
<evidence type="ECO:0000256" key="4">
    <source>
        <dbReference type="ARBA" id="ARBA00023163"/>
    </source>
</evidence>
<evidence type="ECO:0000259" key="5">
    <source>
        <dbReference type="PROSITE" id="PS50931"/>
    </source>
</evidence>
<dbReference type="InterPro" id="IPR050176">
    <property type="entry name" value="LTTR"/>
</dbReference>
<dbReference type="PANTHER" id="PTHR30579">
    <property type="entry name" value="TRANSCRIPTIONAL REGULATOR"/>
    <property type="match status" value="1"/>
</dbReference>
<dbReference type="EMBL" id="JAPDOB010000001">
    <property type="protein sequence ID" value="MCW3796742.1"/>
    <property type="molecule type" value="Genomic_DNA"/>
</dbReference>
<keyword evidence="3" id="KW-0238">DNA-binding</keyword>
<dbReference type="InterPro" id="IPR036388">
    <property type="entry name" value="WH-like_DNA-bd_sf"/>
</dbReference>
<keyword evidence="2" id="KW-0805">Transcription regulation</keyword>
<dbReference type="RefSeq" id="WP_264880662.1">
    <property type="nucleotide sequence ID" value="NZ_JAPDOB010000001.1"/>
</dbReference>
<accession>A0ABT3JCE3</accession>
<dbReference type="PRINTS" id="PR00039">
    <property type="entry name" value="HTHLYSR"/>
</dbReference>
<dbReference type="SUPFAM" id="SSF46785">
    <property type="entry name" value="Winged helix' DNA-binding domain"/>
    <property type="match status" value="1"/>
</dbReference>
<proteinExistence type="inferred from homology"/>
<keyword evidence="4" id="KW-0804">Transcription</keyword>
<dbReference type="Gene3D" id="3.40.190.10">
    <property type="entry name" value="Periplasmic binding protein-like II"/>
    <property type="match status" value="2"/>
</dbReference>